<dbReference type="KEGG" id="ure:UREG_05295"/>
<reference evidence="2" key="1">
    <citation type="journal article" date="2009" name="Genome Res.">
        <title>Comparative genomic analyses of the human fungal pathogens Coccidioides and their relatives.</title>
        <authorList>
            <person name="Sharpton T.J."/>
            <person name="Stajich J.E."/>
            <person name="Rounsley S.D."/>
            <person name="Gardner M.J."/>
            <person name="Wortman J.R."/>
            <person name="Jordar V.S."/>
            <person name="Maiti R."/>
            <person name="Kodira C.D."/>
            <person name="Neafsey D.E."/>
            <person name="Zeng Q."/>
            <person name="Hung C.-Y."/>
            <person name="McMahan C."/>
            <person name="Muszewska A."/>
            <person name="Grynberg M."/>
            <person name="Mandel M.A."/>
            <person name="Kellner E.M."/>
            <person name="Barker B.M."/>
            <person name="Galgiani J.N."/>
            <person name="Orbach M.J."/>
            <person name="Kirkland T.N."/>
            <person name="Cole G.T."/>
            <person name="Henn M.R."/>
            <person name="Birren B.W."/>
            <person name="Taylor J.W."/>
        </authorList>
    </citation>
    <scope>NUCLEOTIDE SEQUENCE [LARGE SCALE GENOMIC DNA]</scope>
    <source>
        <strain evidence="2">UAMH 1704</strain>
    </source>
</reference>
<sequence length="89" mass="9852">MDKKDEEESVFVIDCPPNEAESSEDSSICALATISESSTIIPRRISANIPIIVRNSASVRGCDENLDFSYKFRKESARCGGLIKPIPFR</sequence>
<dbReference type="RefSeq" id="XP_002584606.1">
    <property type="nucleotide sequence ID" value="XM_002584560.1"/>
</dbReference>
<evidence type="ECO:0000313" key="2">
    <source>
        <dbReference type="Proteomes" id="UP000002058"/>
    </source>
</evidence>
<dbReference type="HOGENOM" id="CLU_2456443_0_0_1"/>
<dbReference type="GeneID" id="8442153"/>
<protein>
    <submittedName>
        <fullName evidence="1">Uncharacterized protein</fullName>
    </submittedName>
</protein>
<name>C4JS56_UNCRE</name>
<keyword evidence="2" id="KW-1185">Reference proteome</keyword>
<dbReference type="VEuPathDB" id="FungiDB:UREG_05295"/>
<dbReference type="AlphaFoldDB" id="C4JS56"/>
<accession>C4JS56</accession>
<gene>
    <name evidence="1" type="ORF">UREG_05295</name>
</gene>
<evidence type="ECO:0000313" key="1">
    <source>
        <dbReference type="EMBL" id="EEP80453.1"/>
    </source>
</evidence>
<proteinExistence type="predicted"/>
<organism evidence="1 2">
    <name type="scientific">Uncinocarpus reesii (strain UAMH 1704)</name>
    <dbReference type="NCBI Taxonomy" id="336963"/>
    <lineage>
        <taxon>Eukaryota</taxon>
        <taxon>Fungi</taxon>
        <taxon>Dikarya</taxon>
        <taxon>Ascomycota</taxon>
        <taxon>Pezizomycotina</taxon>
        <taxon>Eurotiomycetes</taxon>
        <taxon>Eurotiomycetidae</taxon>
        <taxon>Onygenales</taxon>
        <taxon>Onygenaceae</taxon>
        <taxon>Uncinocarpus</taxon>
    </lineage>
</organism>
<dbReference type="InParanoid" id="C4JS56"/>
<dbReference type="Proteomes" id="UP000002058">
    <property type="component" value="Unassembled WGS sequence"/>
</dbReference>
<dbReference type="EMBL" id="CH476617">
    <property type="protein sequence ID" value="EEP80453.1"/>
    <property type="molecule type" value="Genomic_DNA"/>
</dbReference>